<gene>
    <name evidence="1" type="ORF">PHYPA_000641</name>
</gene>
<reference evidence="2" key="3">
    <citation type="submission" date="2020-12" db="UniProtKB">
        <authorList>
            <consortium name="EnsemblPlants"/>
        </authorList>
    </citation>
    <scope>IDENTIFICATION</scope>
</reference>
<evidence type="ECO:0000313" key="1">
    <source>
        <dbReference type="EMBL" id="PNR62217.1"/>
    </source>
</evidence>
<name>A0A2K1L862_PHYPA</name>
<evidence type="ECO:0000313" key="3">
    <source>
        <dbReference type="Proteomes" id="UP000006727"/>
    </source>
</evidence>
<evidence type="ECO:0000313" key="2">
    <source>
        <dbReference type="EnsemblPlants" id="Pp3c1_14040V3.1"/>
    </source>
</evidence>
<dbReference type="Gramene" id="Pp3c1_14040V3.1">
    <property type="protein sequence ID" value="Pp3c1_14040V3.1"/>
    <property type="gene ID" value="Pp3c1_14040"/>
</dbReference>
<organism evidence="1">
    <name type="scientific">Physcomitrium patens</name>
    <name type="common">Spreading-leaved earth moss</name>
    <name type="synonym">Physcomitrella patens</name>
    <dbReference type="NCBI Taxonomy" id="3218"/>
    <lineage>
        <taxon>Eukaryota</taxon>
        <taxon>Viridiplantae</taxon>
        <taxon>Streptophyta</taxon>
        <taxon>Embryophyta</taxon>
        <taxon>Bryophyta</taxon>
        <taxon>Bryophytina</taxon>
        <taxon>Bryopsida</taxon>
        <taxon>Funariidae</taxon>
        <taxon>Funariales</taxon>
        <taxon>Funariaceae</taxon>
        <taxon>Physcomitrium</taxon>
    </lineage>
</organism>
<keyword evidence="3" id="KW-1185">Reference proteome</keyword>
<reference evidence="1 3" key="2">
    <citation type="journal article" date="2018" name="Plant J.">
        <title>The Physcomitrella patens chromosome-scale assembly reveals moss genome structure and evolution.</title>
        <authorList>
            <person name="Lang D."/>
            <person name="Ullrich K.K."/>
            <person name="Murat F."/>
            <person name="Fuchs J."/>
            <person name="Jenkins J."/>
            <person name="Haas F.B."/>
            <person name="Piednoel M."/>
            <person name="Gundlach H."/>
            <person name="Van Bel M."/>
            <person name="Meyberg R."/>
            <person name="Vives C."/>
            <person name="Morata J."/>
            <person name="Symeonidi A."/>
            <person name="Hiss M."/>
            <person name="Muchero W."/>
            <person name="Kamisugi Y."/>
            <person name="Saleh O."/>
            <person name="Blanc G."/>
            <person name="Decker E.L."/>
            <person name="van Gessel N."/>
            <person name="Grimwood J."/>
            <person name="Hayes R.D."/>
            <person name="Graham S.W."/>
            <person name="Gunter L.E."/>
            <person name="McDaniel S.F."/>
            <person name="Hoernstein S.N.W."/>
            <person name="Larsson A."/>
            <person name="Li F.W."/>
            <person name="Perroud P.F."/>
            <person name="Phillips J."/>
            <person name="Ranjan P."/>
            <person name="Rokshar D.S."/>
            <person name="Rothfels C.J."/>
            <person name="Schneider L."/>
            <person name="Shu S."/>
            <person name="Stevenson D.W."/>
            <person name="Thummler F."/>
            <person name="Tillich M."/>
            <person name="Villarreal Aguilar J.C."/>
            <person name="Widiez T."/>
            <person name="Wong G.K."/>
            <person name="Wymore A."/>
            <person name="Zhang Y."/>
            <person name="Zimmer A.D."/>
            <person name="Quatrano R.S."/>
            <person name="Mayer K.F.X."/>
            <person name="Goodstein D."/>
            <person name="Casacuberta J.M."/>
            <person name="Vandepoele K."/>
            <person name="Reski R."/>
            <person name="Cuming A.C."/>
            <person name="Tuskan G.A."/>
            <person name="Maumus F."/>
            <person name="Salse J."/>
            <person name="Schmutz J."/>
            <person name="Rensing S.A."/>
        </authorList>
    </citation>
    <scope>NUCLEOTIDE SEQUENCE [LARGE SCALE GENOMIC DNA]</scope>
    <source>
        <strain evidence="2 3">cv. Gransden 2004</strain>
    </source>
</reference>
<dbReference type="EMBL" id="ABEU02000001">
    <property type="protein sequence ID" value="PNR62217.1"/>
    <property type="molecule type" value="Genomic_DNA"/>
</dbReference>
<dbReference type="AlphaFoldDB" id="A0A2K1L862"/>
<dbReference type="Proteomes" id="UP000006727">
    <property type="component" value="Chromosome 1"/>
</dbReference>
<dbReference type="InParanoid" id="A0A2K1L862"/>
<proteinExistence type="predicted"/>
<dbReference type="EnsemblPlants" id="Pp3c1_14040V3.1">
    <property type="protein sequence ID" value="Pp3c1_14040V3.1"/>
    <property type="gene ID" value="Pp3c1_14040"/>
</dbReference>
<reference evidence="1 3" key="1">
    <citation type="journal article" date="2008" name="Science">
        <title>The Physcomitrella genome reveals evolutionary insights into the conquest of land by plants.</title>
        <authorList>
            <person name="Rensing S."/>
            <person name="Lang D."/>
            <person name="Zimmer A."/>
            <person name="Terry A."/>
            <person name="Salamov A."/>
            <person name="Shapiro H."/>
            <person name="Nishiyama T."/>
            <person name="Perroud P.-F."/>
            <person name="Lindquist E."/>
            <person name="Kamisugi Y."/>
            <person name="Tanahashi T."/>
            <person name="Sakakibara K."/>
            <person name="Fujita T."/>
            <person name="Oishi K."/>
            <person name="Shin-I T."/>
            <person name="Kuroki Y."/>
            <person name="Toyoda A."/>
            <person name="Suzuki Y."/>
            <person name="Hashimoto A."/>
            <person name="Yamaguchi K."/>
            <person name="Sugano A."/>
            <person name="Kohara Y."/>
            <person name="Fujiyama A."/>
            <person name="Anterola A."/>
            <person name="Aoki S."/>
            <person name="Ashton N."/>
            <person name="Barbazuk W.B."/>
            <person name="Barker E."/>
            <person name="Bennetzen J."/>
            <person name="Bezanilla M."/>
            <person name="Blankenship R."/>
            <person name="Cho S.H."/>
            <person name="Dutcher S."/>
            <person name="Estelle M."/>
            <person name="Fawcett J.A."/>
            <person name="Gundlach H."/>
            <person name="Hanada K."/>
            <person name="Heyl A."/>
            <person name="Hicks K.A."/>
            <person name="Hugh J."/>
            <person name="Lohr M."/>
            <person name="Mayer K."/>
            <person name="Melkozernov A."/>
            <person name="Murata T."/>
            <person name="Nelson D."/>
            <person name="Pils B."/>
            <person name="Prigge M."/>
            <person name="Reiss B."/>
            <person name="Renner T."/>
            <person name="Rombauts S."/>
            <person name="Rushton P."/>
            <person name="Sanderfoot A."/>
            <person name="Schween G."/>
            <person name="Shiu S.-H."/>
            <person name="Stueber K."/>
            <person name="Theodoulou F.L."/>
            <person name="Tu H."/>
            <person name="Van de Peer Y."/>
            <person name="Verrier P.J."/>
            <person name="Waters E."/>
            <person name="Wood A."/>
            <person name="Yang L."/>
            <person name="Cove D."/>
            <person name="Cuming A."/>
            <person name="Hasebe M."/>
            <person name="Lucas S."/>
            <person name="Mishler D.B."/>
            <person name="Reski R."/>
            <person name="Grigoriev I."/>
            <person name="Quatrano R.S."/>
            <person name="Boore J.L."/>
        </authorList>
    </citation>
    <scope>NUCLEOTIDE SEQUENCE [LARGE SCALE GENOMIC DNA]</scope>
    <source>
        <strain evidence="2 3">cv. Gransden 2004</strain>
    </source>
</reference>
<protein>
    <submittedName>
        <fullName evidence="1 2">Uncharacterized protein</fullName>
    </submittedName>
</protein>
<dbReference type="PaxDb" id="3218-PP1S86_54V6.1"/>
<accession>A0A2K1L862</accession>
<sequence length="71" mass="8196">MKHLNTLRPFYRLRVGTCWRARIALSWKIRWIGTRSSAVSAAFGARTKNTRIAIMQRAGKMCYSIQLLVVI</sequence>